<evidence type="ECO:0000259" key="2">
    <source>
        <dbReference type="Pfam" id="PF20710"/>
    </source>
</evidence>
<name>A0A7S0UI21_9STRA</name>
<dbReference type="Pfam" id="PF20710">
    <property type="entry name" value="DUF6824"/>
    <property type="match status" value="1"/>
</dbReference>
<feature type="compositionally biased region" description="Basic and acidic residues" evidence="1">
    <location>
        <begin position="470"/>
        <end position="480"/>
    </location>
</feature>
<proteinExistence type="predicted"/>
<protein>
    <recommendedName>
        <fullName evidence="2">DUF6824 domain-containing protein</fullName>
    </recommendedName>
</protein>
<accession>A0A7S0UI21</accession>
<feature type="region of interest" description="Disordered" evidence="1">
    <location>
        <begin position="458"/>
        <end position="480"/>
    </location>
</feature>
<dbReference type="InterPro" id="IPR036865">
    <property type="entry name" value="CRAL-TRIO_dom_sf"/>
</dbReference>
<dbReference type="EMBL" id="HBFL01003818">
    <property type="protein sequence ID" value="CAD8762705.1"/>
    <property type="molecule type" value="Transcribed_RNA"/>
</dbReference>
<dbReference type="AlphaFoldDB" id="A0A7S0UI21"/>
<evidence type="ECO:0000256" key="1">
    <source>
        <dbReference type="SAM" id="MobiDB-lite"/>
    </source>
</evidence>
<evidence type="ECO:0000313" key="3">
    <source>
        <dbReference type="EMBL" id="CAD8762705.1"/>
    </source>
</evidence>
<reference evidence="3" key="1">
    <citation type="submission" date="2021-01" db="EMBL/GenBank/DDBJ databases">
        <authorList>
            <person name="Corre E."/>
            <person name="Pelletier E."/>
            <person name="Niang G."/>
            <person name="Scheremetjew M."/>
            <person name="Finn R."/>
            <person name="Kale V."/>
            <person name="Holt S."/>
            <person name="Cochrane G."/>
            <person name="Meng A."/>
            <person name="Brown T."/>
            <person name="Cohen L."/>
        </authorList>
    </citation>
    <scope>NUCLEOTIDE SEQUENCE</scope>
    <source>
        <strain evidence="3">UNC1205</strain>
    </source>
</reference>
<feature type="region of interest" description="Disordered" evidence="1">
    <location>
        <begin position="1"/>
        <end position="20"/>
    </location>
</feature>
<dbReference type="Gene3D" id="3.40.525.10">
    <property type="entry name" value="CRAL-TRIO lipid binding domain"/>
    <property type="match status" value="1"/>
</dbReference>
<sequence>MTTFVSNGGDHPFGDGQSGNLPEDLDTILSNALFKLSVGERNSIDEEFHGVSTLAPKESPELLKSKLLELSDELDLISDDCPLKAAYIESQQYHETYTNTDDFRLRFLRCELFDAKKAATRLIKFLSFASDIFGPELLRRPIRFSDLTKEEVKIFRSGDIQMLPYRDQAGRPVAVWVGGFDIAPHVKTRVRLMLYLFYSLTNDIENQQKGLIKLVWIQSESAVGAPSFADVRGFQRLYDSSPIRDTSNHFCLPDKPAFHLFRAMVGMSHAGNFFRLKFHIGEETELRYKLKNYGLPIQLLPLTGTGNIKTNYHKQWVRLRKTLDEKSAKGEDDDSIIEWPRSTDVVFRTGMSLAYHPGNTMFQSIVLSKTKEHAVASQTRKREITKDIINKVRQNKGRFVQWDTRGWWTELDDASKIHAKVAIAVRDSRKKIAAKYNRQSCHASTSLFQHQDGKRRKIAHDDGFSSDSSSSKDNKCLILK</sequence>
<dbReference type="InterPro" id="IPR049227">
    <property type="entry name" value="DUF6824"/>
</dbReference>
<gene>
    <name evidence="3" type="ORF">PDEL1432_LOCUS2745</name>
</gene>
<organism evidence="3">
    <name type="scientific">Pseudo-nitzschia delicatissima</name>
    <dbReference type="NCBI Taxonomy" id="44447"/>
    <lineage>
        <taxon>Eukaryota</taxon>
        <taxon>Sar</taxon>
        <taxon>Stramenopiles</taxon>
        <taxon>Ochrophyta</taxon>
        <taxon>Bacillariophyta</taxon>
        <taxon>Bacillariophyceae</taxon>
        <taxon>Bacillariophycidae</taxon>
        <taxon>Bacillariales</taxon>
        <taxon>Bacillariaceae</taxon>
        <taxon>Pseudo-nitzschia</taxon>
    </lineage>
</organism>
<feature type="domain" description="DUF6824" evidence="2">
    <location>
        <begin position="344"/>
        <end position="427"/>
    </location>
</feature>